<sequence>MDLGLDITPRRRRPRAGLAVASILAGLVVCGPVEAARLTSVAGTQADRYGRIVLNFDGVVTVKARVSDTVLVIGFSERSQAFAERLATQMPDYISLVRRDPDGTGLRVALQRPYRVNVQTVGEKTYVDLLPVDWAGLPPPLPPEVVAELFARTQAAEAALRAARPKPPEPVRLPLELALRPNLARLSLRLPESATARFERDGAATRLELPGSWRIDETGTRGRLKPFIASLSVEGDVDGSRLLVTPAEGYEIQQARDADGITLDVSPKSVGAKSLPGRGAEPLTDVKTIATDTKAPPGQVQNGQPETKPASAEAPAAKPRPALTRPAGPGLMFPFTRIPAAALFERAGVATLVFETPDTVTVPTGDPVLTPLGPPVRTGNFVSLRFPMPRDRLFDLIPSGPVDAPTGWELVASGDVASSTPLSAIRTIAANGQPVVSVKLPNPGGAAWLDLDGERIAIVTGYGPEPADISKRQTFVDFELLASRQGVAVLAQADDLVVRPDLDGITIERDGGMAISGVPRSTAAPLAVVPDLVIDRLQWEAARTGEVRDVVRQRLNEITEASRSARGPLRVALAKSLLANNLTSEAMGVLKVAAIEDPVSAGHRDIALLMGVSAARMGHTTDARRILGGDGLRSDPEARLWLGYLSALAGQWDKAKTAYKETAGVLERYPDDVQVLLRSAAADAAIEAGDDDSASRQITLAGARSPEDPMRDHLALLRARVDEMTGRGLSALETYKRLAEQGNGPVGAEASLRAAILGHASGKLPLADAIDRIDTLSLTWHGDEIEMRTLSALAHLQKEAGHWREAFTAVRRAVTLQSESPIVRNLQEWALNVFDELYLGEGGAKLSGVEALALYFDFKDFAPIGRRGDEIVRRLSDRLVEFDLLDPAGDLLQHQVDHRLTGPAQSEVAARLATIRLMDDKPLAALQVLDATYIPELPEELRRARALLRARALSDLSRTELALETVEGETGVDATRLRADILWSARRWRETGEAHEFLVGDAWNQRTPLDDKARADVIRAAIAYGLAGEVLSMDRLRTKFANAMAESVDARTFALLTQPNAVRTAGFREIAQKAGRSETLQAFLVEYRKRYPQAAMPERGTREGETRADAQGEAPATPPG</sequence>
<feature type="region of interest" description="Disordered" evidence="1">
    <location>
        <begin position="1094"/>
        <end position="1120"/>
    </location>
</feature>
<evidence type="ECO:0000313" key="2">
    <source>
        <dbReference type="EMBL" id="MDN3590655.1"/>
    </source>
</evidence>
<comment type="caution">
    <text evidence="2">The sequence shown here is derived from an EMBL/GenBank/DDBJ whole genome shotgun (WGS) entry which is preliminary data.</text>
</comment>
<dbReference type="RefSeq" id="WP_238222917.1">
    <property type="nucleotide sequence ID" value="NZ_BPQD01000003.1"/>
</dbReference>
<dbReference type="SUPFAM" id="SSF48452">
    <property type="entry name" value="TPR-like"/>
    <property type="match status" value="1"/>
</dbReference>
<dbReference type="Gene3D" id="1.25.40.10">
    <property type="entry name" value="Tetratricopeptide repeat domain"/>
    <property type="match status" value="1"/>
</dbReference>
<name>A0ABT8BHB4_9HYPH</name>
<evidence type="ECO:0000256" key="1">
    <source>
        <dbReference type="SAM" id="MobiDB-lite"/>
    </source>
</evidence>
<accession>A0ABT8BHB4</accession>
<dbReference type="InterPro" id="IPR011990">
    <property type="entry name" value="TPR-like_helical_dom_sf"/>
</dbReference>
<gene>
    <name evidence="2" type="ORF">QWZ12_08520</name>
</gene>
<feature type="region of interest" description="Disordered" evidence="1">
    <location>
        <begin position="293"/>
        <end position="325"/>
    </location>
</feature>
<reference evidence="3" key="1">
    <citation type="journal article" date="2019" name="Int. J. Syst. Evol. Microbiol.">
        <title>The Global Catalogue of Microorganisms (GCM) 10K type strain sequencing project: providing services to taxonomists for standard genome sequencing and annotation.</title>
        <authorList>
            <consortium name="The Broad Institute Genomics Platform"/>
            <consortium name="The Broad Institute Genome Sequencing Center for Infectious Disease"/>
            <person name="Wu L."/>
            <person name="Ma J."/>
        </authorList>
    </citation>
    <scope>NUCLEOTIDE SEQUENCE [LARGE SCALE GENOMIC DNA]</scope>
    <source>
        <strain evidence="3">CECT 7069</strain>
    </source>
</reference>
<feature type="compositionally biased region" description="Low complexity" evidence="1">
    <location>
        <begin position="305"/>
        <end position="322"/>
    </location>
</feature>
<dbReference type="Proteomes" id="UP001224644">
    <property type="component" value="Unassembled WGS sequence"/>
</dbReference>
<evidence type="ECO:0000313" key="3">
    <source>
        <dbReference type="Proteomes" id="UP001224644"/>
    </source>
</evidence>
<proteinExistence type="predicted"/>
<keyword evidence="3" id="KW-1185">Reference proteome</keyword>
<dbReference type="EMBL" id="JAUFPX010000006">
    <property type="protein sequence ID" value="MDN3590655.1"/>
    <property type="molecule type" value="Genomic_DNA"/>
</dbReference>
<protein>
    <submittedName>
        <fullName evidence="2">Tetratricopeptide repeat protein</fullName>
    </submittedName>
</protein>
<feature type="compositionally biased region" description="Basic and acidic residues" evidence="1">
    <location>
        <begin position="1099"/>
        <end position="1110"/>
    </location>
</feature>
<organism evidence="2 3">
    <name type="scientific">Methylobacterium adhaesivum</name>
    <dbReference type="NCBI Taxonomy" id="333297"/>
    <lineage>
        <taxon>Bacteria</taxon>
        <taxon>Pseudomonadati</taxon>
        <taxon>Pseudomonadota</taxon>
        <taxon>Alphaproteobacteria</taxon>
        <taxon>Hyphomicrobiales</taxon>
        <taxon>Methylobacteriaceae</taxon>
        <taxon>Methylobacterium</taxon>
    </lineage>
</organism>